<protein>
    <submittedName>
        <fullName evidence="1">Uncharacterized protein</fullName>
    </submittedName>
</protein>
<dbReference type="AlphaFoldDB" id="A0A7J7KIV2"/>
<dbReference type="Proteomes" id="UP000593567">
    <property type="component" value="Unassembled WGS sequence"/>
</dbReference>
<evidence type="ECO:0000313" key="1">
    <source>
        <dbReference type="EMBL" id="KAF6038640.1"/>
    </source>
</evidence>
<evidence type="ECO:0000313" key="2">
    <source>
        <dbReference type="Proteomes" id="UP000593567"/>
    </source>
</evidence>
<dbReference type="EMBL" id="VXIV02000388">
    <property type="protein sequence ID" value="KAF6038640.1"/>
    <property type="molecule type" value="Genomic_DNA"/>
</dbReference>
<accession>A0A7J7KIV2</accession>
<proteinExistence type="predicted"/>
<sequence length="158" mass="17821">MKRSWHSSQHSGSSEPERYHLKDIIDGSEIFKEMEDGHQQLLAQLQAFVNKRVPWKLWTIGEVVDMWHKVINNKPIDYVVHKYAGGFKVPLVSLPQTTTLSSVMPSTSNCPYWGDFTSAGAPAAKRKRPEHNFSVQAENMHADAVVVTQLNVPLAPDK</sequence>
<reference evidence="1" key="1">
    <citation type="submission" date="2020-06" db="EMBL/GenBank/DDBJ databases">
        <title>Draft genome of Bugula neritina, a colonial animal packing powerful symbionts and potential medicines.</title>
        <authorList>
            <person name="Rayko M."/>
        </authorList>
    </citation>
    <scope>NUCLEOTIDE SEQUENCE [LARGE SCALE GENOMIC DNA]</scope>
    <source>
        <strain evidence="1">Kwan_BN1</strain>
    </source>
</reference>
<gene>
    <name evidence="1" type="ORF">EB796_003053</name>
</gene>
<organism evidence="1 2">
    <name type="scientific">Bugula neritina</name>
    <name type="common">Brown bryozoan</name>
    <name type="synonym">Sertularia neritina</name>
    <dbReference type="NCBI Taxonomy" id="10212"/>
    <lineage>
        <taxon>Eukaryota</taxon>
        <taxon>Metazoa</taxon>
        <taxon>Spiralia</taxon>
        <taxon>Lophotrochozoa</taxon>
        <taxon>Bryozoa</taxon>
        <taxon>Gymnolaemata</taxon>
        <taxon>Cheilostomatida</taxon>
        <taxon>Flustrina</taxon>
        <taxon>Buguloidea</taxon>
        <taxon>Bugulidae</taxon>
        <taxon>Bugula</taxon>
    </lineage>
</organism>
<comment type="caution">
    <text evidence="1">The sequence shown here is derived from an EMBL/GenBank/DDBJ whole genome shotgun (WGS) entry which is preliminary data.</text>
</comment>
<keyword evidence="2" id="KW-1185">Reference proteome</keyword>
<name>A0A7J7KIV2_BUGNE</name>